<evidence type="ECO:0000256" key="1">
    <source>
        <dbReference type="SAM" id="MobiDB-lite"/>
    </source>
</evidence>
<evidence type="ECO:0000313" key="4">
    <source>
        <dbReference type="Proteomes" id="UP000677918"/>
    </source>
</evidence>
<feature type="compositionally biased region" description="Basic and acidic residues" evidence="1">
    <location>
        <begin position="48"/>
        <end position="57"/>
    </location>
</feature>
<dbReference type="SUPFAM" id="SSF52266">
    <property type="entry name" value="SGNH hydrolase"/>
    <property type="match status" value="1"/>
</dbReference>
<dbReference type="InterPro" id="IPR036514">
    <property type="entry name" value="SGNH_hydro_sf"/>
</dbReference>
<proteinExistence type="predicted"/>
<dbReference type="EMBL" id="BOVK01000061">
    <property type="protein sequence ID" value="GIQ70889.1"/>
    <property type="molecule type" value="Genomic_DNA"/>
</dbReference>
<dbReference type="AlphaFoldDB" id="A0A8J4H4W1"/>
<sequence>MTSYTSNSDHPVEELEHAATVLGSQEESEPSIGGDIRESVREQPLPSRTERSAEGSRQRARRRYIGLGLAALLSILILLETLVFRNTDFYGYSPGFIGQLAELKASYAQEEPAQIKVAIFGDSMSLDALRPEIMEDEAGWPRGTVFNFSLSGGSAFDMYKTYKSYESRLPAMEHAIIVVNEHQINNAEAAKDIKFKFYANLNDRLQVINRDNYGELLLGWAWKGYEMREVWKMMLDKYRHDREHPDEPKQLRDEIPAYPGGIKPLTWSPRTDKTYEYAEEVAARWFDPYVTEGVRTEALGKLIRELTESGVQVTILQIPRTPFFEQAVSAKYEDKRQEYLAIVQGYADEYGAAFTVMSNEGLDPETDFRDTNHVSPDGAEKVSRDIARRWLVP</sequence>
<evidence type="ECO:0000313" key="3">
    <source>
        <dbReference type="EMBL" id="GIQ70889.1"/>
    </source>
</evidence>
<keyword evidence="4" id="KW-1185">Reference proteome</keyword>
<dbReference type="RefSeq" id="WP_213413696.1">
    <property type="nucleotide sequence ID" value="NZ_BOVK01000061.1"/>
</dbReference>
<evidence type="ECO:0000256" key="2">
    <source>
        <dbReference type="SAM" id="Phobius"/>
    </source>
</evidence>
<keyword evidence="2" id="KW-1133">Transmembrane helix</keyword>
<feature type="transmembrane region" description="Helical" evidence="2">
    <location>
        <begin position="64"/>
        <end position="84"/>
    </location>
</feature>
<dbReference type="Gene3D" id="3.40.50.1110">
    <property type="entry name" value="SGNH hydrolase"/>
    <property type="match status" value="1"/>
</dbReference>
<accession>A0A8J4H4W1</accession>
<reference evidence="3" key="1">
    <citation type="submission" date="2021-04" db="EMBL/GenBank/DDBJ databases">
        <title>Draft genome sequence of Xylanibacillus composti strain K13.</title>
        <authorList>
            <person name="Uke A."/>
            <person name="Chhe C."/>
            <person name="Baramee S."/>
            <person name="Kosugi A."/>
        </authorList>
    </citation>
    <scope>NUCLEOTIDE SEQUENCE</scope>
    <source>
        <strain evidence="3">K13</strain>
    </source>
</reference>
<keyword evidence="2" id="KW-0472">Membrane</keyword>
<organism evidence="3 4">
    <name type="scientific">Xylanibacillus composti</name>
    <dbReference type="NCBI Taxonomy" id="1572762"/>
    <lineage>
        <taxon>Bacteria</taxon>
        <taxon>Bacillati</taxon>
        <taxon>Bacillota</taxon>
        <taxon>Bacilli</taxon>
        <taxon>Bacillales</taxon>
        <taxon>Paenibacillaceae</taxon>
        <taxon>Xylanibacillus</taxon>
    </lineage>
</organism>
<comment type="caution">
    <text evidence="3">The sequence shown here is derived from an EMBL/GenBank/DDBJ whole genome shotgun (WGS) entry which is preliminary data.</text>
</comment>
<dbReference type="Proteomes" id="UP000677918">
    <property type="component" value="Unassembled WGS sequence"/>
</dbReference>
<gene>
    <name evidence="3" type="ORF">XYCOK13_37130</name>
</gene>
<protein>
    <submittedName>
        <fullName evidence="3">Uncharacterized protein</fullName>
    </submittedName>
</protein>
<name>A0A8J4H4W1_9BACL</name>
<feature type="region of interest" description="Disordered" evidence="1">
    <location>
        <begin position="1"/>
        <end position="57"/>
    </location>
</feature>
<keyword evidence="2" id="KW-0812">Transmembrane</keyword>